<dbReference type="Proteomes" id="UP000243876">
    <property type="component" value="Unassembled WGS sequence"/>
</dbReference>
<dbReference type="GO" id="GO:0003735">
    <property type="term" value="F:structural constituent of ribosome"/>
    <property type="evidence" value="ECO:0007669"/>
    <property type="project" value="InterPro"/>
</dbReference>
<evidence type="ECO:0000256" key="1">
    <source>
        <dbReference type="ARBA" id="ARBA00006668"/>
    </source>
</evidence>
<reference evidence="6" key="1">
    <citation type="submission" date="2015-02" db="EMBL/GenBank/DDBJ databases">
        <authorList>
            <person name="Gon?alves P."/>
        </authorList>
    </citation>
    <scope>NUCLEOTIDE SEQUENCE [LARGE SCALE GENOMIC DNA]</scope>
</reference>
<comment type="similarity">
    <text evidence="1">Belongs to the bacterial ribosomal protein bS16 family.</text>
</comment>
<keyword evidence="6" id="KW-1185">Reference proteome</keyword>
<dbReference type="OrthoDB" id="407221at2759"/>
<feature type="compositionally biased region" description="Basic and acidic residues" evidence="4">
    <location>
        <begin position="132"/>
        <end position="149"/>
    </location>
</feature>
<keyword evidence="2" id="KW-0689">Ribosomal protein</keyword>
<name>A0A0D6EPK7_SPOSA</name>
<dbReference type="PANTHER" id="PTHR12919:SF20">
    <property type="entry name" value="SMALL RIBOSOMAL SUBUNIT PROTEIN BS16M"/>
    <property type="match status" value="1"/>
</dbReference>
<keyword evidence="3" id="KW-0687">Ribonucleoprotein</keyword>
<evidence type="ECO:0000256" key="4">
    <source>
        <dbReference type="SAM" id="MobiDB-lite"/>
    </source>
</evidence>
<protein>
    <submittedName>
        <fullName evidence="5">SPOSA6832_03537-mRNA-1:cds</fullName>
    </submittedName>
</protein>
<proteinExistence type="inferred from homology"/>
<dbReference type="InterPro" id="IPR000307">
    <property type="entry name" value="Ribosomal_bS16"/>
</dbReference>
<gene>
    <name evidence="5" type="primary">SPOSA6832_03537</name>
</gene>
<dbReference type="Gene3D" id="3.30.1320.10">
    <property type="match status" value="1"/>
</dbReference>
<feature type="region of interest" description="Disordered" evidence="4">
    <location>
        <begin position="20"/>
        <end position="63"/>
    </location>
</feature>
<feature type="non-terminal residue" evidence="5">
    <location>
        <position position="1"/>
    </location>
</feature>
<dbReference type="SUPFAM" id="SSF54565">
    <property type="entry name" value="Ribosomal protein S16"/>
    <property type="match status" value="1"/>
</dbReference>
<dbReference type="InterPro" id="IPR023803">
    <property type="entry name" value="Ribosomal_bS16_dom_sf"/>
</dbReference>
<dbReference type="EMBL" id="CENE01000017">
    <property type="protein sequence ID" value="CEQ41796.1"/>
    <property type="molecule type" value="Genomic_DNA"/>
</dbReference>
<accession>A0A0D6EPK7</accession>
<dbReference type="GO" id="GO:0005763">
    <property type="term" value="C:mitochondrial small ribosomal subunit"/>
    <property type="evidence" value="ECO:0007669"/>
    <property type="project" value="TreeGrafter"/>
</dbReference>
<dbReference type="PANTHER" id="PTHR12919">
    <property type="entry name" value="30S RIBOSOMAL PROTEIN S16"/>
    <property type="match status" value="1"/>
</dbReference>
<evidence type="ECO:0000256" key="2">
    <source>
        <dbReference type="ARBA" id="ARBA00022980"/>
    </source>
</evidence>
<organism evidence="5 6">
    <name type="scientific">Sporidiobolus salmonicolor</name>
    <name type="common">Yeast-like fungus</name>
    <name type="synonym">Sporobolomyces salmonicolor</name>
    <dbReference type="NCBI Taxonomy" id="5005"/>
    <lineage>
        <taxon>Eukaryota</taxon>
        <taxon>Fungi</taxon>
        <taxon>Dikarya</taxon>
        <taxon>Basidiomycota</taxon>
        <taxon>Pucciniomycotina</taxon>
        <taxon>Microbotryomycetes</taxon>
        <taxon>Sporidiobolales</taxon>
        <taxon>Sporidiobolaceae</taxon>
        <taxon>Sporobolomyces</taxon>
    </lineage>
</organism>
<dbReference type="GO" id="GO:0032543">
    <property type="term" value="P:mitochondrial translation"/>
    <property type="evidence" value="ECO:0007669"/>
    <property type="project" value="TreeGrafter"/>
</dbReference>
<feature type="compositionally biased region" description="Polar residues" evidence="4">
    <location>
        <begin position="20"/>
        <end position="31"/>
    </location>
</feature>
<evidence type="ECO:0000313" key="6">
    <source>
        <dbReference type="Proteomes" id="UP000243876"/>
    </source>
</evidence>
<feature type="region of interest" description="Disordered" evidence="4">
    <location>
        <begin position="116"/>
        <end position="158"/>
    </location>
</feature>
<sequence length="158" mass="17662">MPIHLRLARHHLTRNAPSYSLVATQSSSRSSAHPLETLGRYSPRPAVVPPPARSPNGHLRNEQEWGPRQFRPVGASAPVGHKQVEWNEDRVRWWLSQGALPSKPVERLLVQAGILDTDPRPTPAANPGRQVISRERRIRDAVRTAEQARGKKPVAQRA</sequence>
<dbReference type="Pfam" id="PF00886">
    <property type="entry name" value="Ribosomal_S16"/>
    <property type="match status" value="1"/>
</dbReference>
<evidence type="ECO:0000256" key="3">
    <source>
        <dbReference type="ARBA" id="ARBA00023274"/>
    </source>
</evidence>
<evidence type="ECO:0000313" key="5">
    <source>
        <dbReference type="EMBL" id="CEQ41796.1"/>
    </source>
</evidence>
<dbReference type="AlphaFoldDB" id="A0A0D6EPK7"/>